<evidence type="ECO:0000256" key="3">
    <source>
        <dbReference type="ARBA" id="ARBA00022679"/>
    </source>
</evidence>
<name>A0AAV2ZFW5_PYXAD</name>
<dbReference type="PROSITE" id="PS50103">
    <property type="entry name" value="ZF_C3H1"/>
    <property type="match status" value="2"/>
</dbReference>
<dbReference type="SMART" id="SM00356">
    <property type="entry name" value="ZnF_C3H1"/>
    <property type="match status" value="2"/>
</dbReference>
<comment type="caution">
    <text evidence="13">The sequence shown here is derived from an EMBL/GenBank/DDBJ whole genome shotgun (WGS) entry which is preliminary data.</text>
</comment>
<dbReference type="FunFam" id="3.30.40.10:FF:000117">
    <property type="entry name" value="Probable E3 ubiquitin-protein ligase makorin-1"/>
    <property type="match status" value="1"/>
</dbReference>
<dbReference type="EC" id="2.3.2.27" evidence="2"/>
<evidence type="ECO:0000256" key="1">
    <source>
        <dbReference type="ARBA" id="ARBA00000900"/>
    </source>
</evidence>
<dbReference type="InterPro" id="IPR017907">
    <property type="entry name" value="Znf_RING_CS"/>
</dbReference>
<protein>
    <recommendedName>
        <fullName evidence="2">RING-type E3 ubiquitin transferase</fullName>
        <ecNumber evidence="2">2.3.2.27</ecNumber>
    </recommendedName>
    <alternativeName>
        <fullName evidence="9">RING-type E3 ubiquitin transferase makorin-1</fullName>
    </alternativeName>
</protein>
<dbReference type="PANTHER" id="PTHR11224:SF37">
    <property type="entry name" value="E3 UBIQUITIN-PROTEIN LIGASE MAKORIN-1"/>
    <property type="match status" value="1"/>
</dbReference>
<feature type="domain" description="RING-type" evidence="11">
    <location>
        <begin position="105"/>
        <end position="159"/>
    </location>
</feature>
<evidence type="ECO:0000256" key="5">
    <source>
        <dbReference type="ARBA" id="ARBA00022737"/>
    </source>
</evidence>
<feature type="zinc finger region" description="C3H1-type" evidence="10">
    <location>
        <begin position="32"/>
        <end position="59"/>
    </location>
</feature>
<dbReference type="InterPro" id="IPR000571">
    <property type="entry name" value="Znf_CCCH"/>
</dbReference>
<comment type="catalytic activity">
    <reaction evidence="1">
        <text>S-ubiquitinyl-[E2 ubiquitin-conjugating enzyme]-L-cysteine + [acceptor protein]-L-lysine = [E2 ubiquitin-conjugating enzyme]-L-cysteine + N(6)-ubiquitinyl-[acceptor protein]-L-lysine.</text>
        <dbReference type="EC" id="2.3.2.27"/>
    </reaction>
</comment>
<feature type="domain" description="C3H1-type" evidence="12">
    <location>
        <begin position="189"/>
        <end position="217"/>
    </location>
</feature>
<feature type="zinc finger region" description="C3H1-type" evidence="10">
    <location>
        <begin position="189"/>
        <end position="217"/>
    </location>
</feature>
<evidence type="ECO:0000256" key="7">
    <source>
        <dbReference type="ARBA" id="ARBA00022786"/>
    </source>
</evidence>
<dbReference type="SMART" id="SM00184">
    <property type="entry name" value="RING"/>
    <property type="match status" value="1"/>
</dbReference>
<keyword evidence="5" id="KW-0677">Repeat</keyword>
<sequence length="277" mass="32522">MPGQGHKRHGKNLNTFFSPSGQDIQEAELLANLKKQICPYASVEQCRYGVKCGYSHGDLCDICGLRILHPTDMAQRTEHIKLCIEAHEKDMEKDMAIQRSKDVVCGICMEVVYEKPNITERRFGIMPNCKHSYCLTCIRRWRGTKQRENRLIKSCPECHIKSNLVIPSKYWVVEKYEKEELIRKYKEVMRNKSCQYFRKGSGKCPFGNNCFYKHEYPDVSLEEPQPQQREDTLSWCPAHLRNVMWEIEEHQRKNSDPLSEADLINFMISEMFIGKYL</sequence>
<evidence type="ECO:0000259" key="11">
    <source>
        <dbReference type="PROSITE" id="PS50089"/>
    </source>
</evidence>
<dbReference type="InterPro" id="IPR013083">
    <property type="entry name" value="Znf_RING/FYVE/PHD"/>
</dbReference>
<dbReference type="PROSITE" id="PS00518">
    <property type="entry name" value="ZF_RING_1"/>
    <property type="match status" value="1"/>
</dbReference>
<dbReference type="PROSITE" id="PS50089">
    <property type="entry name" value="ZF_RING_2"/>
    <property type="match status" value="1"/>
</dbReference>
<organism evidence="13 14">
    <name type="scientific">Pyxicephalus adspersus</name>
    <name type="common">African bullfrog</name>
    <dbReference type="NCBI Taxonomy" id="30357"/>
    <lineage>
        <taxon>Eukaryota</taxon>
        <taxon>Metazoa</taxon>
        <taxon>Chordata</taxon>
        <taxon>Craniata</taxon>
        <taxon>Vertebrata</taxon>
        <taxon>Euteleostomi</taxon>
        <taxon>Amphibia</taxon>
        <taxon>Batrachia</taxon>
        <taxon>Anura</taxon>
        <taxon>Neobatrachia</taxon>
        <taxon>Ranoidea</taxon>
        <taxon>Pyxicephalidae</taxon>
        <taxon>Pyxicephalinae</taxon>
        <taxon>Pyxicephalus</taxon>
    </lineage>
</organism>
<dbReference type="InterPro" id="IPR001841">
    <property type="entry name" value="Znf_RING"/>
</dbReference>
<keyword evidence="3" id="KW-0808">Transferase</keyword>
<dbReference type="AlphaFoldDB" id="A0AAV2ZFW5"/>
<dbReference type="SUPFAM" id="SSF57850">
    <property type="entry name" value="RING/U-box"/>
    <property type="match status" value="1"/>
</dbReference>
<evidence type="ECO:0000313" key="14">
    <source>
        <dbReference type="Proteomes" id="UP001181693"/>
    </source>
</evidence>
<dbReference type="InterPro" id="IPR018957">
    <property type="entry name" value="Znf_C3HC4_RING-type"/>
</dbReference>
<dbReference type="Proteomes" id="UP001181693">
    <property type="component" value="Unassembled WGS sequence"/>
</dbReference>
<accession>A0AAV2ZFW5</accession>
<dbReference type="Gene3D" id="3.30.40.10">
    <property type="entry name" value="Zinc/RING finger domain, C3HC4 (zinc finger)"/>
    <property type="match status" value="1"/>
</dbReference>
<dbReference type="GO" id="GO:0008270">
    <property type="term" value="F:zinc ion binding"/>
    <property type="evidence" value="ECO:0007669"/>
    <property type="project" value="UniProtKB-KW"/>
</dbReference>
<dbReference type="EMBL" id="DYDO01000013">
    <property type="protein sequence ID" value="DBA14126.1"/>
    <property type="molecule type" value="Genomic_DNA"/>
</dbReference>
<dbReference type="SUPFAM" id="SSF90229">
    <property type="entry name" value="CCCH zinc finger"/>
    <property type="match status" value="1"/>
</dbReference>
<keyword evidence="14" id="KW-1185">Reference proteome</keyword>
<reference evidence="13" key="1">
    <citation type="thesis" date="2020" institute="ProQuest LLC" country="789 East Eisenhower Parkway, Ann Arbor, MI, USA">
        <title>Comparative Genomics and Chromosome Evolution.</title>
        <authorList>
            <person name="Mudd A.B."/>
        </authorList>
    </citation>
    <scope>NUCLEOTIDE SEQUENCE</scope>
    <source>
        <strain evidence="13">1538</strain>
        <tissue evidence="13">Blood</tissue>
    </source>
</reference>
<dbReference type="GO" id="GO:0000209">
    <property type="term" value="P:protein polyubiquitination"/>
    <property type="evidence" value="ECO:0007669"/>
    <property type="project" value="InterPro"/>
</dbReference>
<proteinExistence type="predicted"/>
<dbReference type="GO" id="GO:0061630">
    <property type="term" value="F:ubiquitin protein ligase activity"/>
    <property type="evidence" value="ECO:0007669"/>
    <property type="project" value="UniProtKB-EC"/>
</dbReference>
<evidence type="ECO:0000259" key="12">
    <source>
        <dbReference type="PROSITE" id="PS50103"/>
    </source>
</evidence>
<evidence type="ECO:0000256" key="8">
    <source>
        <dbReference type="ARBA" id="ARBA00022833"/>
    </source>
</evidence>
<keyword evidence="7" id="KW-0833">Ubl conjugation pathway</keyword>
<dbReference type="Pfam" id="PF00097">
    <property type="entry name" value="zf-C3HC4"/>
    <property type="match status" value="1"/>
</dbReference>
<evidence type="ECO:0000256" key="9">
    <source>
        <dbReference type="ARBA" id="ARBA00042581"/>
    </source>
</evidence>
<keyword evidence="6 10" id="KW-0863">Zinc-finger</keyword>
<evidence type="ECO:0000313" key="13">
    <source>
        <dbReference type="EMBL" id="DBA14126.1"/>
    </source>
</evidence>
<keyword evidence="4 10" id="KW-0479">Metal-binding</keyword>
<dbReference type="PANTHER" id="PTHR11224">
    <property type="entry name" value="MAKORIN-RELATED"/>
    <property type="match status" value="1"/>
</dbReference>
<keyword evidence="8 10" id="KW-0862">Zinc</keyword>
<evidence type="ECO:0000256" key="4">
    <source>
        <dbReference type="ARBA" id="ARBA00022723"/>
    </source>
</evidence>
<feature type="domain" description="C3H1-type" evidence="12">
    <location>
        <begin position="32"/>
        <end position="59"/>
    </location>
</feature>
<dbReference type="InterPro" id="IPR036855">
    <property type="entry name" value="Znf_CCCH_sf"/>
</dbReference>
<evidence type="ECO:0000256" key="6">
    <source>
        <dbReference type="ARBA" id="ARBA00022771"/>
    </source>
</evidence>
<evidence type="ECO:0000256" key="10">
    <source>
        <dbReference type="PROSITE-ProRule" id="PRU00723"/>
    </source>
</evidence>
<dbReference type="InterPro" id="IPR045072">
    <property type="entry name" value="MKRN-like"/>
</dbReference>
<gene>
    <name evidence="13" type="ORF">GDO54_005138</name>
</gene>
<evidence type="ECO:0000256" key="2">
    <source>
        <dbReference type="ARBA" id="ARBA00012483"/>
    </source>
</evidence>